<reference evidence="1 2" key="1">
    <citation type="submission" date="2019-04" db="EMBL/GenBank/DDBJ databases">
        <authorList>
            <person name="Van Vliet M D."/>
        </authorList>
    </citation>
    <scope>NUCLEOTIDE SEQUENCE [LARGE SCALE GENOMIC DNA]</scope>
    <source>
        <strain evidence="1 2">F1</strain>
    </source>
</reference>
<gene>
    <name evidence="1" type="ORF">PDESU_04849</name>
</gene>
<protein>
    <submittedName>
        <fullName evidence="1">Uncharacterized protein</fullName>
    </submittedName>
</protein>
<name>A0A6C2U833_PONDE</name>
<accession>A0A6C2U833</accession>
<evidence type="ECO:0000313" key="1">
    <source>
        <dbReference type="EMBL" id="VGO16258.1"/>
    </source>
</evidence>
<dbReference type="EMBL" id="CAAHFG010000003">
    <property type="protein sequence ID" value="VGO16258.1"/>
    <property type="molecule type" value="Genomic_DNA"/>
</dbReference>
<keyword evidence="2" id="KW-1185">Reference proteome</keyword>
<proteinExistence type="predicted"/>
<dbReference type="RefSeq" id="WP_136081790.1">
    <property type="nucleotide sequence ID" value="NZ_CAAHFG010000003.1"/>
</dbReference>
<evidence type="ECO:0000313" key="2">
    <source>
        <dbReference type="Proteomes" id="UP000366872"/>
    </source>
</evidence>
<dbReference type="AlphaFoldDB" id="A0A6C2U833"/>
<organism evidence="1 2">
    <name type="scientific">Pontiella desulfatans</name>
    <dbReference type="NCBI Taxonomy" id="2750659"/>
    <lineage>
        <taxon>Bacteria</taxon>
        <taxon>Pseudomonadati</taxon>
        <taxon>Kiritimatiellota</taxon>
        <taxon>Kiritimatiellia</taxon>
        <taxon>Kiritimatiellales</taxon>
        <taxon>Pontiellaceae</taxon>
        <taxon>Pontiella</taxon>
    </lineage>
</organism>
<sequence>MRKNTMFSMWSPSLEKDLSKIRELLLQNRVDEAAELYNKSAHMTPDLIEREIKRERDFVHVLSESKQFGDKESKYGTTPRQALILAALSGWSGDDPCSWISPVAREDLIAWGGSHYGGPSAHLECAFSALELEGLFYEVHPAVFSSAVYYCCFDPDFLQELPGSDQHQELWEAFADEYDEEYGDTWRSTGLCAGQGSQGPSDARWGPCRGSSCCWFKDGEESCNHELSFSQSAWRANKDAPK</sequence>
<dbReference type="Proteomes" id="UP000366872">
    <property type="component" value="Unassembled WGS sequence"/>
</dbReference>